<evidence type="ECO:0000256" key="1">
    <source>
        <dbReference type="ARBA" id="ARBA00014426"/>
    </source>
</evidence>
<reference evidence="2 3" key="1">
    <citation type="submission" date="2019-02" db="EMBL/GenBank/DDBJ databases">
        <title>Complete Genome Sequence and Methylome Analysis of free living Spirochaetas.</title>
        <authorList>
            <person name="Fomenkov A."/>
            <person name="Dubinina G."/>
            <person name="Leshcheva N."/>
            <person name="Mikheeva N."/>
            <person name="Grabovich M."/>
            <person name="Vincze T."/>
            <person name="Roberts R.J."/>
        </authorList>
    </citation>
    <scope>NUCLEOTIDE SEQUENCE [LARGE SCALE GENOMIC DNA]</scope>
    <source>
        <strain evidence="2 3">K2</strain>
    </source>
</reference>
<dbReference type="KEGG" id="ock:EXM22_07290"/>
<dbReference type="EMBL" id="CP036150">
    <property type="protein sequence ID" value="QEN07801.1"/>
    <property type="molecule type" value="Genomic_DNA"/>
</dbReference>
<dbReference type="GO" id="GO:0016740">
    <property type="term" value="F:transferase activity"/>
    <property type="evidence" value="ECO:0007669"/>
    <property type="project" value="UniProtKB-KW"/>
</dbReference>
<dbReference type="InterPro" id="IPR036113">
    <property type="entry name" value="Asp/Glu-ADT_sf_sub_c"/>
</dbReference>
<name>A0A5C1QJN7_9SPIO</name>
<keyword evidence="3" id="KW-1185">Reference proteome</keyword>
<dbReference type="AlphaFoldDB" id="A0A5C1QJN7"/>
<gene>
    <name evidence="2" type="primary">gatC</name>
    <name evidence="2" type="ORF">EXM22_07290</name>
</gene>
<proteinExistence type="predicted"/>
<dbReference type="InterPro" id="IPR003837">
    <property type="entry name" value="GatC"/>
</dbReference>
<organism evidence="2 3">
    <name type="scientific">Oceanispirochaeta crateris</name>
    <dbReference type="NCBI Taxonomy" id="2518645"/>
    <lineage>
        <taxon>Bacteria</taxon>
        <taxon>Pseudomonadati</taxon>
        <taxon>Spirochaetota</taxon>
        <taxon>Spirochaetia</taxon>
        <taxon>Spirochaetales</taxon>
        <taxon>Spirochaetaceae</taxon>
        <taxon>Oceanispirochaeta</taxon>
    </lineage>
</organism>
<dbReference type="NCBIfam" id="TIGR00135">
    <property type="entry name" value="gatC"/>
    <property type="match status" value="1"/>
</dbReference>
<dbReference type="Pfam" id="PF02686">
    <property type="entry name" value="GatC"/>
    <property type="match status" value="1"/>
</dbReference>
<dbReference type="RefSeq" id="WP_149485881.1">
    <property type="nucleotide sequence ID" value="NZ_CP036150.1"/>
</dbReference>
<sequence length="93" mass="10753">MKKSDLTITATLARLELDEVEALKLGDEVSRMLSYFEKMNEVDVKDLEPTTHALQKENRLREDRRLPNEATPDELLECAPDLEDRFILIPNVL</sequence>
<dbReference type="GO" id="GO:0006450">
    <property type="term" value="P:regulation of translational fidelity"/>
    <property type="evidence" value="ECO:0007669"/>
    <property type="project" value="InterPro"/>
</dbReference>
<dbReference type="OrthoDB" id="371238at2"/>
<keyword evidence="2" id="KW-0808">Transferase</keyword>
<evidence type="ECO:0000313" key="2">
    <source>
        <dbReference type="EMBL" id="QEN07801.1"/>
    </source>
</evidence>
<protein>
    <recommendedName>
        <fullName evidence="1">Glutamyl-tRNA(Gln) amidotransferase subunit C</fullName>
    </recommendedName>
</protein>
<dbReference type="Gene3D" id="1.10.20.60">
    <property type="entry name" value="Glu-tRNAGln amidotransferase C subunit, N-terminal domain"/>
    <property type="match status" value="1"/>
</dbReference>
<dbReference type="Proteomes" id="UP000324209">
    <property type="component" value="Chromosome"/>
</dbReference>
<accession>A0A5C1QJN7</accession>
<evidence type="ECO:0000313" key="3">
    <source>
        <dbReference type="Proteomes" id="UP000324209"/>
    </source>
</evidence>
<dbReference type="SUPFAM" id="SSF141000">
    <property type="entry name" value="Glu-tRNAGln amidotransferase C subunit"/>
    <property type="match status" value="1"/>
</dbReference>